<comment type="caution">
    <text evidence="2">The sequence shown here is derived from an EMBL/GenBank/DDBJ whole genome shotgun (WGS) entry which is preliminary data.</text>
</comment>
<proteinExistence type="predicted"/>
<reference evidence="2 3" key="1">
    <citation type="submission" date="2017-07" db="EMBL/GenBank/DDBJ databases">
        <title>Draft genome sequence of Enterobacter cloacae ST128, a clinical strain coproducing KPC-2 and NDM-1 carbapenemases.</title>
        <authorList>
            <person name="Li X."/>
        </authorList>
    </citation>
    <scope>NUCLEOTIDE SEQUENCE [LARGE SCALE GENOMIC DNA]</scope>
    <source>
        <strain evidence="2 3">HBY</strain>
    </source>
</reference>
<keyword evidence="1" id="KW-0472">Membrane</keyword>
<organism evidence="2 3">
    <name type="scientific">Enterobacter hormaechei</name>
    <dbReference type="NCBI Taxonomy" id="158836"/>
    <lineage>
        <taxon>Bacteria</taxon>
        <taxon>Pseudomonadati</taxon>
        <taxon>Pseudomonadota</taxon>
        <taxon>Gammaproteobacteria</taxon>
        <taxon>Enterobacterales</taxon>
        <taxon>Enterobacteriaceae</taxon>
        <taxon>Enterobacter</taxon>
        <taxon>Enterobacter cloacae complex</taxon>
    </lineage>
</organism>
<keyword evidence="1" id="KW-0812">Transmembrane</keyword>
<name>A0AAP8KQU0_9ENTR</name>
<evidence type="ECO:0000313" key="3">
    <source>
        <dbReference type="Proteomes" id="UP000231328"/>
    </source>
</evidence>
<protein>
    <submittedName>
        <fullName evidence="2">Uncharacterized protein</fullName>
    </submittedName>
</protein>
<dbReference type="EMBL" id="NMVR01000002">
    <property type="protein sequence ID" value="PJG41417.1"/>
    <property type="molecule type" value="Genomic_DNA"/>
</dbReference>
<keyword evidence="1" id="KW-1133">Transmembrane helix</keyword>
<dbReference type="Proteomes" id="UP000231328">
    <property type="component" value="Unassembled WGS sequence"/>
</dbReference>
<sequence length="60" mass="6561">MLIVRHAIRSFSLSRATFNLMEECIYGLSLIRLGLFIALAIIASTAIGLFTYVVVSALAE</sequence>
<gene>
    <name evidence="2" type="ORF">CGZ54_01495</name>
</gene>
<evidence type="ECO:0000313" key="2">
    <source>
        <dbReference type="EMBL" id="PJG41417.1"/>
    </source>
</evidence>
<evidence type="ECO:0000256" key="1">
    <source>
        <dbReference type="SAM" id="Phobius"/>
    </source>
</evidence>
<dbReference type="AlphaFoldDB" id="A0AAP8KQU0"/>
<accession>A0AAP8KQU0</accession>
<feature type="transmembrane region" description="Helical" evidence="1">
    <location>
        <begin position="30"/>
        <end position="55"/>
    </location>
</feature>